<gene>
    <name evidence="2" type="primary">stf</name>
    <name evidence="2" type="ORF">SOASR030_37160</name>
</gene>
<dbReference type="InterPro" id="IPR037053">
    <property type="entry name" value="Phage_tail_collar_dom_sf"/>
</dbReference>
<dbReference type="PANTHER" id="PTHR35191">
    <property type="entry name" value="PROPHAGE SIDE TAIL FIBER PROTEIN HOMOLOG STFQ-RELATED"/>
    <property type="match status" value="1"/>
</dbReference>
<evidence type="ECO:0000313" key="2">
    <source>
        <dbReference type="EMBL" id="GKX57604.1"/>
    </source>
</evidence>
<dbReference type="AlphaFoldDB" id="A0AAV5N8Z8"/>
<dbReference type="SUPFAM" id="SSF88874">
    <property type="entry name" value="Receptor-binding domain of short tail fibre protein gp12"/>
    <property type="match status" value="1"/>
</dbReference>
<proteinExistence type="predicted"/>
<evidence type="ECO:0000313" key="3">
    <source>
        <dbReference type="Proteomes" id="UP001058124"/>
    </source>
</evidence>
<dbReference type="RefSeq" id="WP_036038240.1">
    <property type="nucleotide sequence ID" value="NZ_BRLH01000020.1"/>
</dbReference>
<sequence length="234" mass="24943">MYFLDNDSGVSTMPPVGEVSNATPKWFTESPPSYPGAAWFNIVQAELLNLLDAAGISPQKADLTQLTQAVNSLVFGAIPVGVPLPYPSATPPDGFLKCNGAPFDKTLYPKLAVAYPSGVLPDLRGEFLRGWDDGRGVDAGRELLSAQGDAIRNISGLINEIMPMSPVATMRIGNISGAFKPYVTAARNILDGIGFQASQPNQITGFFLDASIQVPVADENRPRSVAFNYIVRAA</sequence>
<dbReference type="Gene3D" id="3.90.1340.10">
    <property type="entry name" value="Phage tail collar domain"/>
    <property type="match status" value="1"/>
</dbReference>
<dbReference type="EMBL" id="BRLH01000020">
    <property type="protein sequence ID" value="GKX57604.1"/>
    <property type="molecule type" value="Genomic_DNA"/>
</dbReference>
<accession>A0AAV5N8Z8</accession>
<name>A0AAV5N8Z8_9GAMM</name>
<keyword evidence="3" id="KW-1185">Reference proteome</keyword>
<dbReference type="Pfam" id="PF07484">
    <property type="entry name" value="Collar"/>
    <property type="match status" value="1"/>
</dbReference>
<protein>
    <submittedName>
        <fullName evidence="2">Tail protein</fullName>
    </submittedName>
</protein>
<reference evidence="2" key="1">
    <citation type="submission" date="2022-06" db="EMBL/GenBank/DDBJ databases">
        <title>Draft genome sequences of Leminorella grimontii str. JCM5902.</title>
        <authorList>
            <person name="Wakabayashi Y."/>
            <person name="Kojima K."/>
        </authorList>
    </citation>
    <scope>NUCLEOTIDE SEQUENCE</scope>
    <source>
        <strain evidence="2">JCM 5902</strain>
    </source>
</reference>
<dbReference type="InterPro" id="IPR011083">
    <property type="entry name" value="Phage_tail_collar_dom"/>
</dbReference>
<organism evidence="2 3">
    <name type="scientific">Leminorella grimontii</name>
    <dbReference type="NCBI Taxonomy" id="82981"/>
    <lineage>
        <taxon>Bacteria</taxon>
        <taxon>Pseudomonadati</taxon>
        <taxon>Pseudomonadota</taxon>
        <taxon>Gammaproteobacteria</taxon>
        <taxon>Enterobacterales</taxon>
        <taxon>Budviciaceae</taxon>
        <taxon>Leminorella</taxon>
    </lineage>
</organism>
<feature type="domain" description="Phage tail collar" evidence="1">
    <location>
        <begin position="81"/>
        <end position="128"/>
    </location>
</feature>
<evidence type="ECO:0000259" key="1">
    <source>
        <dbReference type="Pfam" id="PF07484"/>
    </source>
</evidence>
<comment type="caution">
    <text evidence="2">The sequence shown here is derived from an EMBL/GenBank/DDBJ whole genome shotgun (WGS) entry which is preliminary data.</text>
</comment>
<dbReference type="Proteomes" id="UP001058124">
    <property type="component" value="Unassembled WGS sequence"/>
</dbReference>
<dbReference type="InterPro" id="IPR051934">
    <property type="entry name" value="Phage_Tail_Fiber_Structural"/>
</dbReference>
<dbReference type="PANTHER" id="PTHR35191:SF1">
    <property type="entry name" value="PROPHAGE SIDE TAIL FIBER PROTEIN HOMOLOG STFQ-RELATED"/>
    <property type="match status" value="1"/>
</dbReference>